<keyword evidence="3" id="KW-1185">Reference proteome</keyword>
<protein>
    <recommendedName>
        <fullName evidence="1">Phosphatidylglycerol lysyltransferase C-terminal domain-containing protein</fullName>
    </recommendedName>
</protein>
<dbReference type="PANTHER" id="PTHR41373">
    <property type="entry name" value="DUF2156 DOMAIN-CONTAINING PROTEIN"/>
    <property type="match status" value="1"/>
</dbReference>
<feature type="domain" description="Phosphatidylglycerol lysyltransferase C-terminal" evidence="1">
    <location>
        <begin position="38"/>
        <end position="294"/>
    </location>
</feature>
<dbReference type="OrthoDB" id="9765580at2"/>
<dbReference type="HOGENOM" id="CLU_058411_0_0_4"/>
<evidence type="ECO:0000259" key="1">
    <source>
        <dbReference type="Pfam" id="PF09924"/>
    </source>
</evidence>
<dbReference type="PANTHER" id="PTHR41373:SF1">
    <property type="entry name" value="PHOSPHATIDYLGLYCEROL LYSYLTRANSFERASE C-TERMINAL DOMAIN-CONTAINING PROTEIN"/>
    <property type="match status" value="1"/>
</dbReference>
<accession>F0Q0B8</accession>
<dbReference type="Proteomes" id="UP000002482">
    <property type="component" value="Chromosome"/>
</dbReference>
<evidence type="ECO:0000313" key="2">
    <source>
        <dbReference type="EMBL" id="ADX44001.1"/>
    </source>
</evidence>
<proteinExistence type="predicted"/>
<dbReference type="KEGG" id="aaa:Acav_0074"/>
<dbReference type="GeneID" id="34237219"/>
<dbReference type="RefSeq" id="WP_013592589.1">
    <property type="nucleotide sequence ID" value="NC_015138.1"/>
</dbReference>
<dbReference type="AlphaFoldDB" id="F0Q0B8"/>
<organism evidence="2 3">
    <name type="scientific">Paracidovorax avenae (strain ATCC 19860 / DSM 7227 / CCUG 15838 / JCM 20985 / LMG 2117 / NCPPB 1011)</name>
    <name type="common">Acidovorax avenae</name>
    <dbReference type="NCBI Taxonomy" id="643561"/>
    <lineage>
        <taxon>Bacteria</taxon>
        <taxon>Pseudomonadati</taxon>
        <taxon>Pseudomonadota</taxon>
        <taxon>Betaproteobacteria</taxon>
        <taxon>Burkholderiales</taxon>
        <taxon>Comamonadaceae</taxon>
        <taxon>Paracidovorax</taxon>
    </lineage>
</organism>
<dbReference type="Pfam" id="PF09924">
    <property type="entry name" value="LPG_synthase_C"/>
    <property type="match status" value="1"/>
</dbReference>
<gene>
    <name evidence="2" type="ordered locus">Acav_0074</name>
</gene>
<dbReference type="SUPFAM" id="SSF55729">
    <property type="entry name" value="Acyl-CoA N-acyltransferases (Nat)"/>
    <property type="match status" value="1"/>
</dbReference>
<dbReference type="InterPro" id="IPR016181">
    <property type="entry name" value="Acyl_CoA_acyltransferase"/>
</dbReference>
<name>F0Q0B8_PARA1</name>
<evidence type="ECO:0000313" key="3">
    <source>
        <dbReference type="Proteomes" id="UP000002482"/>
    </source>
</evidence>
<dbReference type="InterPro" id="IPR016732">
    <property type="entry name" value="UCP018688"/>
</dbReference>
<reference evidence="2" key="1">
    <citation type="submission" date="2011-02" db="EMBL/GenBank/DDBJ databases">
        <title>Complete sequence of Acidovorax avenae subsp. avenae ATCC 19860.</title>
        <authorList>
            <consortium name="US DOE Joint Genome Institute"/>
            <person name="Lucas S."/>
            <person name="Copeland A."/>
            <person name="Lapidus A."/>
            <person name="Cheng J.-F."/>
            <person name="Goodwin L."/>
            <person name="Pitluck S."/>
            <person name="Chertkov O."/>
            <person name="Held B."/>
            <person name="Detter J.C."/>
            <person name="Han C."/>
            <person name="Tapia R."/>
            <person name="Land M."/>
            <person name="Hauser L."/>
            <person name="Kyrpides N."/>
            <person name="Ivanova N."/>
            <person name="Ovchinnikova G."/>
            <person name="Pagani I."/>
            <person name="Gordon S."/>
            <person name="Woyke T."/>
        </authorList>
    </citation>
    <scope>NUCLEOTIDE SEQUENCE</scope>
    <source>
        <strain evidence="2">ATCC 19860</strain>
    </source>
</reference>
<dbReference type="Gene3D" id="3.40.630.30">
    <property type="match status" value="1"/>
</dbReference>
<dbReference type="EMBL" id="CP002521">
    <property type="protein sequence ID" value="ADX44001.1"/>
    <property type="molecule type" value="Genomic_DNA"/>
</dbReference>
<dbReference type="InterPro" id="IPR024320">
    <property type="entry name" value="LPG_synthase_C"/>
</dbReference>
<sequence length="301" mass="33323">MSPDADTPGGAEGLALTLDLAPRIAPLLERRIAGLGEHAPADLSFGNLWLFRHAHQWRWHGGAWPCVAGRAYDGQRLAVPLFDVREAPRGVLHDLALRHGGLFPLCRHEAEALGRSGWELSAERADADYLYPAGQFRGYRGPALHNKANLVAQLHAAHTLHAEPYRPTLQPHALAVLQGWLHDKGKAAGDADDAPCREALAGVPELRLEGFMHWADGEPAGFLLAEPLQPGVWVVRFAKGLVRFKGITQHMFRHFAERPDARVDWLNFEQDLGLANFRQTKLSYRPALLLPKWRLLPGTPA</sequence>